<accession>A0AA40DLZ6</accession>
<organism evidence="2 3">
    <name type="scientific">Lasiosphaeris hirsuta</name>
    <dbReference type="NCBI Taxonomy" id="260670"/>
    <lineage>
        <taxon>Eukaryota</taxon>
        <taxon>Fungi</taxon>
        <taxon>Dikarya</taxon>
        <taxon>Ascomycota</taxon>
        <taxon>Pezizomycotina</taxon>
        <taxon>Sordariomycetes</taxon>
        <taxon>Sordariomycetidae</taxon>
        <taxon>Sordariales</taxon>
        <taxon>Lasiosphaeriaceae</taxon>
        <taxon>Lasiosphaeris</taxon>
    </lineage>
</organism>
<feature type="compositionally biased region" description="Acidic residues" evidence="1">
    <location>
        <begin position="169"/>
        <end position="178"/>
    </location>
</feature>
<evidence type="ECO:0000256" key="1">
    <source>
        <dbReference type="SAM" id="MobiDB-lite"/>
    </source>
</evidence>
<proteinExistence type="predicted"/>
<name>A0AA40DLZ6_9PEZI</name>
<dbReference type="AlphaFoldDB" id="A0AA40DLZ6"/>
<dbReference type="Proteomes" id="UP001172102">
    <property type="component" value="Unassembled WGS sequence"/>
</dbReference>
<evidence type="ECO:0000313" key="2">
    <source>
        <dbReference type="EMBL" id="KAK0708095.1"/>
    </source>
</evidence>
<evidence type="ECO:0000313" key="3">
    <source>
        <dbReference type="Proteomes" id="UP001172102"/>
    </source>
</evidence>
<feature type="region of interest" description="Disordered" evidence="1">
    <location>
        <begin position="130"/>
        <end position="258"/>
    </location>
</feature>
<protein>
    <submittedName>
        <fullName evidence="2">Uncharacterized protein</fullName>
    </submittedName>
</protein>
<feature type="compositionally biased region" description="Polar residues" evidence="1">
    <location>
        <begin position="219"/>
        <end position="245"/>
    </location>
</feature>
<gene>
    <name evidence="2" type="ORF">B0H67DRAFT_648197</name>
</gene>
<comment type="caution">
    <text evidence="2">The sequence shown here is derived from an EMBL/GenBank/DDBJ whole genome shotgun (WGS) entry which is preliminary data.</text>
</comment>
<reference evidence="2" key="1">
    <citation type="submission" date="2023-06" db="EMBL/GenBank/DDBJ databases">
        <title>Genome-scale phylogeny and comparative genomics of the fungal order Sordariales.</title>
        <authorList>
            <consortium name="Lawrence Berkeley National Laboratory"/>
            <person name="Hensen N."/>
            <person name="Bonometti L."/>
            <person name="Westerberg I."/>
            <person name="Brannstrom I.O."/>
            <person name="Guillou S."/>
            <person name="Cros-Aarteil S."/>
            <person name="Calhoun S."/>
            <person name="Haridas S."/>
            <person name="Kuo A."/>
            <person name="Mondo S."/>
            <person name="Pangilinan J."/>
            <person name="Riley R."/>
            <person name="Labutti K."/>
            <person name="Andreopoulos B."/>
            <person name="Lipzen A."/>
            <person name="Chen C."/>
            <person name="Yanf M."/>
            <person name="Daum C."/>
            <person name="Ng V."/>
            <person name="Clum A."/>
            <person name="Steindorff A."/>
            <person name="Ohm R."/>
            <person name="Martin F."/>
            <person name="Silar P."/>
            <person name="Natvig D."/>
            <person name="Lalanne C."/>
            <person name="Gautier V."/>
            <person name="Ament-Velasquez S.L."/>
            <person name="Kruys A."/>
            <person name="Hutchinson M.I."/>
            <person name="Powell A.J."/>
            <person name="Barry K."/>
            <person name="Miller A.N."/>
            <person name="Grigoriev I.V."/>
            <person name="Debuchy R."/>
            <person name="Gladieux P."/>
            <person name="Thoren M.H."/>
            <person name="Johannesson H."/>
        </authorList>
    </citation>
    <scope>NUCLEOTIDE SEQUENCE</scope>
    <source>
        <strain evidence="2">SMH4607-1</strain>
    </source>
</reference>
<sequence length="258" mass="27827">MENERRDKFNTLTAMLGRESQVGFQGLVQTSLDGKVEDLVDEALEDFKWAVAFQIGKFRVEMQQLVSEAKAFVKREWKGPGEPNIVFPDTDAKVLDVLVQHINAVEADYGIAAASPVADADIIAGLDGARDNTATSPDTDGDNLKTAGLDNSSEHVSAIADFTGKADDADSANDDAGEGMDPQRGTKRRRHSSVMPSIEFDPIDTSRPKAKRAKKDNAAVSTQRPSPNAPNPQQAIVTELPSSGLYTDFDQPQGPNKA</sequence>
<dbReference type="EMBL" id="JAUKUA010000006">
    <property type="protein sequence ID" value="KAK0708095.1"/>
    <property type="molecule type" value="Genomic_DNA"/>
</dbReference>
<keyword evidence="3" id="KW-1185">Reference proteome</keyword>